<reference evidence="4 5" key="1">
    <citation type="submission" date="2019-02" db="EMBL/GenBank/DDBJ databases">
        <title>Deep-cultivation of Planctomycetes and their phenomic and genomic characterization uncovers novel biology.</title>
        <authorList>
            <person name="Wiegand S."/>
            <person name="Jogler M."/>
            <person name="Boedeker C."/>
            <person name="Pinto D."/>
            <person name="Vollmers J."/>
            <person name="Rivas-Marin E."/>
            <person name="Kohn T."/>
            <person name="Peeters S.H."/>
            <person name="Heuer A."/>
            <person name="Rast P."/>
            <person name="Oberbeckmann S."/>
            <person name="Bunk B."/>
            <person name="Jeske O."/>
            <person name="Meyerdierks A."/>
            <person name="Storesund J.E."/>
            <person name="Kallscheuer N."/>
            <person name="Luecker S."/>
            <person name="Lage O.M."/>
            <person name="Pohl T."/>
            <person name="Merkel B.J."/>
            <person name="Hornburger P."/>
            <person name="Mueller R.-W."/>
            <person name="Bruemmer F."/>
            <person name="Labrenz M."/>
            <person name="Spormann A.M."/>
            <person name="Op den Camp H."/>
            <person name="Overmann J."/>
            <person name="Amann R."/>
            <person name="Jetten M.S.M."/>
            <person name="Mascher T."/>
            <person name="Medema M.H."/>
            <person name="Devos D.P."/>
            <person name="Kaster A.-K."/>
            <person name="Ovreas L."/>
            <person name="Rohde M."/>
            <person name="Galperin M.Y."/>
            <person name="Jogler C."/>
        </authorList>
    </citation>
    <scope>NUCLEOTIDE SEQUENCE [LARGE SCALE GENOMIC DNA]</scope>
    <source>
        <strain evidence="4 5">TBK1r</strain>
    </source>
</reference>
<evidence type="ECO:0000259" key="3">
    <source>
        <dbReference type="Pfam" id="PF01979"/>
    </source>
</evidence>
<dbReference type="InterPro" id="IPR011042">
    <property type="entry name" value="6-blade_b-propeller_TolB-like"/>
</dbReference>
<evidence type="ECO:0000256" key="1">
    <source>
        <dbReference type="ARBA" id="ARBA00009820"/>
    </source>
</evidence>
<feature type="domain" description="Amidohydrolase-related" evidence="3">
    <location>
        <begin position="839"/>
        <end position="1172"/>
    </location>
</feature>
<proteinExistence type="inferred from homology"/>
<dbReference type="Gene3D" id="1.20.58.520">
    <property type="entry name" value="Amidohydrolase"/>
    <property type="match status" value="1"/>
</dbReference>
<dbReference type="InterPro" id="IPR032466">
    <property type="entry name" value="Metal_Hydrolase"/>
</dbReference>
<comment type="similarity">
    <text evidence="1">Belongs to the TolB family.</text>
</comment>
<feature type="compositionally biased region" description="Basic and acidic residues" evidence="2">
    <location>
        <begin position="23"/>
        <end position="36"/>
    </location>
</feature>
<feature type="compositionally biased region" description="Polar residues" evidence="2">
    <location>
        <begin position="8"/>
        <end position="22"/>
    </location>
</feature>
<dbReference type="InterPro" id="IPR011659">
    <property type="entry name" value="WD40"/>
</dbReference>
<dbReference type="Gene3D" id="2.30.40.10">
    <property type="entry name" value="Urease, subunit C, domain 1"/>
    <property type="match status" value="1"/>
</dbReference>
<dbReference type="SUPFAM" id="SSF51556">
    <property type="entry name" value="Metallo-dependent hydrolases"/>
    <property type="match status" value="1"/>
</dbReference>
<dbReference type="SUPFAM" id="SSF51338">
    <property type="entry name" value="Composite domain of metallo-dependent hydrolases"/>
    <property type="match status" value="1"/>
</dbReference>
<organism evidence="4 5">
    <name type="scientific">Stieleria magnilauensis</name>
    <dbReference type="NCBI Taxonomy" id="2527963"/>
    <lineage>
        <taxon>Bacteria</taxon>
        <taxon>Pseudomonadati</taxon>
        <taxon>Planctomycetota</taxon>
        <taxon>Planctomycetia</taxon>
        <taxon>Pirellulales</taxon>
        <taxon>Pirellulaceae</taxon>
        <taxon>Stieleria</taxon>
    </lineage>
</organism>
<protein>
    <submittedName>
        <fullName evidence="4">Translocation protein TolB</fullName>
    </submittedName>
</protein>
<dbReference type="Gene3D" id="2.120.10.30">
    <property type="entry name" value="TolB, C-terminal domain"/>
    <property type="match status" value="3"/>
</dbReference>
<dbReference type="SUPFAM" id="SSF82171">
    <property type="entry name" value="DPP6 N-terminal domain-like"/>
    <property type="match status" value="2"/>
</dbReference>
<accession>A0ABX5Y1Q2</accession>
<gene>
    <name evidence="4" type="ORF">TBK1r_61580</name>
</gene>
<feature type="region of interest" description="Disordered" evidence="2">
    <location>
        <begin position="736"/>
        <end position="768"/>
    </location>
</feature>
<dbReference type="Proteomes" id="UP000318081">
    <property type="component" value="Chromosome"/>
</dbReference>
<sequence>MQLACPSRTENLSPTGNLSRTENPYRTETRNSEPLRRVILQDNGAPATLSSVGSTRSRPASPCRPATRPLNFHRTMLPRFKMLLPRSLAFWFVVVTLPAVAADPDTSQEWAVEDYPGPSRQQAIDCDTGTWMNLDVSPDGTQLVFDLLGDLYLMPITGADGTEATGKQFPKNLTNTVAWEMQPRFSPDGSQIAMTSDRTGKNKKGGDNLWILPLDGSSPTQVTSETYRLVCNPVWSPDGQYLVGRKHFTSRRSLGAGEFWMYHRDAVASGATAGVQLTKRPNDQKDVNEQVFSPDGRYLYYSQDVTPGDTFEYDKNSHQGIYAIKRLDLIEGTTETLIRGPGGACRPTPSPDGKTLAFVRRVGAKTGLHLFDLESGAIRLVDDNLERDMQESWAIHGVYSAFDFTPDGRSIVIWAKGKIRRIELESGASEIIPFRIRDKRTVKTVVRHKTPVAEVDFDVKMLRDVCVSPSGDRVAYQALGYIYVKSLPDGEPVRLTEQTRHFEFAPCFSRDGNYIVYTTWNDRDLGTIRIASTDPAADENWIVTDQPGHYTNPTFSPDEKRVVFERRGGGHLRSALWSREQGIYQINWRDGVAEQITQSGSDPQFAASGDRVFLTRRSGGKESDNVTLYSVDLSGQHARDHYTSDWATEMQISPDGKSLALIERFHVYVTRFVHAPSAIKVGPGGKGLPIAKVSEQAGDFVHFSGDGSALHWSLGPELFTCDVSQAMVKLASVGVEPDDAPSDQAEANQADAEADAQAKETENTSPPAVQNVHIGFTHPHAKPDETRALVGGKIVTMGPAGVIEDGVVLIRGNRIVAVGSREEVELPDDAIKTNLKGQIVLPGLIDTHAHGAQATDGITPQQNWIDYARLAFGVTTIHDPSNDTHSIFAASEMTKAGVIHAPRTFSTGKILYGATGSYKAEIESLADAEFHLKRMKAVGAFSVKSYNQPRRDQRQQVLAAARKLDMLVVPEGGSTFMHNMTMIVDGHTGIEHTLPVQTAYDDVMDLWRGTGVGYTPTLNVAYGGLSGERYWYEIDDLWLHTRLKTFIPPHILNPRARRREKSPLEDYNHIKVAEIARQVVEQGGLVQTGGHGQLPGICTHWEMWSFVQGGMTPMQALTCGTINGAKYLGLDDDLGSIEAGKLADLIVIRRGADPTKQIRDSEKIQFVIANGNLFEADRMNRIGDNAPRAEFFWEANAGAGVLATASESVGCSCHRGR</sequence>
<name>A0ABX5Y1Q2_9BACT</name>
<dbReference type="InterPro" id="IPR011059">
    <property type="entry name" value="Metal-dep_hydrolase_composite"/>
</dbReference>
<feature type="compositionally biased region" description="Polar residues" evidence="2">
    <location>
        <begin position="48"/>
        <end position="58"/>
    </location>
</feature>
<evidence type="ECO:0000313" key="5">
    <source>
        <dbReference type="Proteomes" id="UP000318081"/>
    </source>
</evidence>
<dbReference type="Gene3D" id="3.40.50.10910">
    <property type="entry name" value="Amidohydrolase"/>
    <property type="match status" value="1"/>
</dbReference>
<dbReference type="EMBL" id="CP036432">
    <property type="protein sequence ID" value="QDV87130.1"/>
    <property type="molecule type" value="Genomic_DNA"/>
</dbReference>
<evidence type="ECO:0000313" key="4">
    <source>
        <dbReference type="EMBL" id="QDV87130.1"/>
    </source>
</evidence>
<evidence type="ECO:0000256" key="2">
    <source>
        <dbReference type="SAM" id="MobiDB-lite"/>
    </source>
</evidence>
<dbReference type="InterPro" id="IPR006680">
    <property type="entry name" value="Amidohydro-rel"/>
</dbReference>
<dbReference type="PANTHER" id="PTHR36842">
    <property type="entry name" value="PROTEIN TOLB HOMOLOG"/>
    <property type="match status" value="1"/>
</dbReference>
<feature type="region of interest" description="Disordered" evidence="2">
    <location>
        <begin position="1"/>
        <end position="67"/>
    </location>
</feature>
<keyword evidence="5" id="KW-1185">Reference proteome</keyword>
<dbReference type="Gene3D" id="3.30.110.90">
    <property type="entry name" value="Amidohydrolase"/>
    <property type="match status" value="1"/>
</dbReference>
<dbReference type="Pfam" id="PF07676">
    <property type="entry name" value="PD40"/>
    <property type="match status" value="3"/>
</dbReference>
<dbReference type="Pfam" id="PF01979">
    <property type="entry name" value="Amidohydro_1"/>
    <property type="match status" value="1"/>
</dbReference>